<gene>
    <name evidence="8" type="ORF">GCM10007425_20950</name>
</gene>
<feature type="transmembrane region" description="Helical" evidence="6">
    <location>
        <begin position="207"/>
        <end position="230"/>
    </location>
</feature>
<evidence type="ECO:0000313" key="8">
    <source>
        <dbReference type="EMBL" id="GGG26190.1"/>
    </source>
</evidence>
<feature type="domain" description="EamA" evidence="7">
    <location>
        <begin position="146"/>
        <end position="280"/>
    </location>
</feature>
<dbReference type="InterPro" id="IPR000620">
    <property type="entry name" value="EamA_dom"/>
</dbReference>
<feature type="transmembrane region" description="Helical" evidence="6">
    <location>
        <begin position="177"/>
        <end position="195"/>
    </location>
</feature>
<proteinExistence type="inferred from homology"/>
<feature type="transmembrane region" description="Helical" evidence="6">
    <location>
        <begin position="145"/>
        <end position="165"/>
    </location>
</feature>
<feature type="transmembrane region" description="Helical" evidence="6">
    <location>
        <begin position="90"/>
        <end position="111"/>
    </location>
</feature>
<evidence type="ECO:0000256" key="4">
    <source>
        <dbReference type="ARBA" id="ARBA00022989"/>
    </source>
</evidence>
<evidence type="ECO:0000256" key="6">
    <source>
        <dbReference type="SAM" id="Phobius"/>
    </source>
</evidence>
<dbReference type="EMBL" id="BMJT01000006">
    <property type="protein sequence ID" value="GGG26190.1"/>
    <property type="molecule type" value="Genomic_DNA"/>
</dbReference>
<feature type="transmembrane region" description="Helical" evidence="6">
    <location>
        <begin position="242"/>
        <end position="258"/>
    </location>
</feature>
<sequence>MATILGIIFTMLWASASIATKFGIVSTTPLTLALLRFAITGFLLFMFIHIIKCEALPKRSHWRALFLLGLLNTTIYLGATFWALQYVSAGLFNLFVTVNPFIVALLSYIWLRRPFDYREWMGMGIAATGLIIATYPSLITSKASLTGIIVLTIGMLAMAIGSVYFSKVKLDLPSLTINTWQILIGGILLLPVAYFTERKHFFIVWDFHLFGALFWLTIIISVFTMLLWFYLLKTDPVKANNWLFLTPVFGYLFAWLLLGEKITLYDIIATLLIIFGLFLSGNISFHKTTNVKETT</sequence>
<name>A0A917LIA8_9BACI</name>
<dbReference type="Pfam" id="PF00892">
    <property type="entry name" value="EamA"/>
    <property type="match status" value="2"/>
</dbReference>
<evidence type="ECO:0000313" key="9">
    <source>
        <dbReference type="Proteomes" id="UP000616608"/>
    </source>
</evidence>
<dbReference type="GO" id="GO:0016020">
    <property type="term" value="C:membrane"/>
    <property type="evidence" value="ECO:0007669"/>
    <property type="project" value="UniProtKB-SubCell"/>
</dbReference>
<dbReference type="SUPFAM" id="SSF103481">
    <property type="entry name" value="Multidrug resistance efflux transporter EmrE"/>
    <property type="match status" value="2"/>
</dbReference>
<evidence type="ECO:0000256" key="2">
    <source>
        <dbReference type="ARBA" id="ARBA00007362"/>
    </source>
</evidence>
<evidence type="ECO:0000256" key="5">
    <source>
        <dbReference type="ARBA" id="ARBA00023136"/>
    </source>
</evidence>
<keyword evidence="5 6" id="KW-0472">Membrane</keyword>
<evidence type="ECO:0000259" key="7">
    <source>
        <dbReference type="Pfam" id="PF00892"/>
    </source>
</evidence>
<reference evidence="8" key="1">
    <citation type="journal article" date="2014" name="Int. J. Syst. Evol. Microbiol.">
        <title>Complete genome sequence of Corynebacterium casei LMG S-19264T (=DSM 44701T), isolated from a smear-ripened cheese.</title>
        <authorList>
            <consortium name="US DOE Joint Genome Institute (JGI-PGF)"/>
            <person name="Walter F."/>
            <person name="Albersmeier A."/>
            <person name="Kalinowski J."/>
            <person name="Ruckert C."/>
        </authorList>
    </citation>
    <scope>NUCLEOTIDE SEQUENCE</scope>
    <source>
        <strain evidence="8">CGMCC 1.15760</strain>
    </source>
</reference>
<evidence type="ECO:0000256" key="3">
    <source>
        <dbReference type="ARBA" id="ARBA00022692"/>
    </source>
</evidence>
<organism evidence="8 9">
    <name type="scientific">Lysinibacillus alkalisoli</name>
    <dbReference type="NCBI Taxonomy" id="1911548"/>
    <lineage>
        <taxon>Bacteria</taxon>
        <taxon>Bacillati</taxon>
        <taxon>Bacillota</taxon>
        <taxon>Bacilli</taxon>
        <taxon>Bacillales</taxon>
        <taxon>Bacillaceae</taxon>
        <taxon>Lysinibacillus</taxon>
    </lineage>
</organism>
<keyword evidence="9" id="KW-1185">Reference proteome</keyword>
<comment type="similarity">
    <text evidence="2">Belongs to the EamA transporter family.</text>
</comment>
<dbReference type="AlphaFoldDB" id="A0A917LIA8"/>
<reference evidence="8" key="2">
    <citation type="submission" date="2020-09" db="EMBL/GenBank/DDBJ databases">
        <authorList>
            <person name="Sun Q."/>
            <person name="Zhou Y."/>
        </authorList>
    </citation>
    <scope>NUCLEOTIDE SEQUENCE</scope>
    <source>
        <strain evidence="8">CGMCC 1.15760</strain>
    </source>
</reference>
<keyword evidence="4 6" id="KW-1133">Transmembrane helix</keyword>
<dbReference type="PANTHER" id="PTHR32322:SF2">
    <property type="entry name" value="EAMA DOMAIN-CONTAINING PROTEIN"/>
    <property type="match status" value="1"/>
</dbReference>
<dbReference type="PANTHER" id="PTHR32322">
    <property type="entry name" value="INNER MEMBRANE TRANSPORTER"/>
    <property type="match status" value="1"/>
</dbReference>
<dbReference type="Proteomes" id="UP000616608">
    <property type="component" value="Unassembled WGS sequence"/>
</dbReference>
<comment type="caution">
    <text evidence="8">The sequence shown here is derived from an EMBL/GenBank/DDBJ whole genome shotgun (WGS) entry which is preliminary data.</text>
</comment>
<evidence type="ECO:0000256" key="1">
    <source>
        <dbReference type="ARBA" id="ARBA00004127"/>
    </source>
</evidence>
<dbReference type="InterPro" id="IPR050638">
    <property type="entry name" value="AA-Vitamin_Transporters"/>
</dbReference>
<protein>
    <submittedName>
        <fullName evidence="8">EamA family transporter</fullName>
    </submittedName>
</protein>
<accession>A0A917LIA8</accession>
<feature type="transmembrane region" description="Helical" evidence="6">
    <location>
        <begin position="120"/>
        <end position="139"/>
    </location>
</feature>
<feature type="transmembrane region" description="Helical" evidence="6">
    <location>
        <begin position="264"/>
        <end position="285"/>
    </location>
</feature>
<feature type="transmembrane region" description="Helical" evidence="6">
    <location>
        <begin position="29"/>
        <end position="51"/>
    </location>
</feature>
<keyword evidence="3 6" id="KW-0812">Transmembrane</keyword>
<dbReference type="InterPro" id="IPR037185">
    <property type="entry name" value="EmrE-like"/>
</dbReference>
<dbReference type="RefSeq" id="WP_188615002.1">
    <property type="nucleotide sequence ID" value="NZ_BMJT01000006.1"/>
</dbReference>
<comment type="subcellular location">
    <subcellularLocation>
        <location evidence="1">Endomembrane system</location>
        <topology evidence="1">Multi-pass membrane protein</topology>
    </subcellularLocation>
</comment>
<feature type="transmembrane region" description="Helical" evidence="6">
    <location>
        <begin position="63"/>
        <end position="84"/>
    </location>
</feature>
<feature type="domain" description="EamA" evidence="7">
    <location>
        <begin position="3"/>
        <end position="134"/>
    </location>
</feature>